<evidence type="ECO:0000256" key="3">
    <source>
        <dbReference type="ARBA" id="ARBA00022833"/>
    </source>
</evidence>
<evidence type="ECO:0000259" key="7">
    <source>
        <dbReference type="PROSITE" id="PS50103"/>
    </source>
</evidence>
<feature type="region of interest" description="Disordered" evidence="6">
    <location>
        <begin position="208"/>
        <end position="234"/>
    </location>
</feature>
<sequence length="815" mass="91122">MNCSCRPLSSSLRLLCSRISANYVQLVYNQETNHTVLFRCFSSQAITEPDRLLNEYHAHLSDNGGIMLNSIPHLIDLMRSTNGKLVPKCIALCIISSTIPDIQSKLCKEGAWDILLKWLQEALKEDNYPFLIELLKVYLMLPVRLEQLTQNVCPKLINSLTKRCEHDSRLLLFVRPFSPSAVKSLAFEIVKKWKGVISSDSRRLEQPDVKKKKLDSGIKSDDSHSGEDLKHDKKRLRTVKMPPTVMRTAGVEDVSQIYPKSRLEVLSKKSKLDVDIKPTSELPIESFHQKITVTPAEPRKNIAEMHESPDFINALTTTCPVVRKKRKLSVSKTETQVSCDTQQVAPSAPLNTSELTDETTKSDSPSPSSSPLGMGAKKSSLISLSSSFSVECKPKKRVSWAEEDKLQSFFYFELDESERVNVNRVSLDEIRKKDLSLERQMFRRNAEESIISSQKWYTPLPLERLFLIEPGYKSTERQVQTERERYVLQAIYFSRENIPPTPEEPDPEVIEHSLPLDIPLEDLTISDSNGAVDSNFSSEKLLVLKDSMGNTQMSLNPEVADLVKSLAANLSGVSPTVTLPSTGNHDTEGHSVYSERSQMPTTTTSELPIGEVSHSESNTVPTQMLQRELWEVLEENYPDINVRELSAERIRSLLEPLRDQLVTRGIFQLPHMDSFPLSMVPPFHASPPRPHANYGPQPGYPGPPHLSPGPLGEFMLTHPPTVRSAPPHPGGGFRPAPPSVMNRPPHYRPSGPPPPPFVRVPGPMRGGPHAPPHRSSPYMRGTSVTRGGRGGQLCKFFQQGACRNGASCGFVHAKR</sequence>
<evidence type="ECO:0000256" key="4">
    <source>
        <dbReference type="PROSITE-ProRule" id="PRU00649"/>
    </source>
</evidence>
<feature type="region of interest" description="Disordered" evidence="6">
    <location>
        <begin position="330"/>
        <end position="377"/>
    </location>
</feature>
<keyword evidence="2 5" id="KW-0863">Zinc-finger</keyword>
<keyword evidence="1 5" id="KW-0479">Metal-binding</keyword>
<feature type="zinc finger region" description="C3H1-type" evidence="5">
    <location>
        <begin position="788"/>
        <end position="815"/>
    </location>
</feature>
<accession>A0A8S9YHD1</accession>
<dbReference type="InterPro" id="IPR035441">
    <property type="entry name" value="TFIIS/LEDGF_dom_sf"/>
</dbReference>
<evidence type="ECO:0000256" key="2">
    <source>
        <dbReference type="ARBA" id="ARBA00022771"/>
    </source>
</evidence>
<feature type="domain" description="C3H1-type" evidence="7">
    <location>
        <begin position="788"/>
        <end position="815"/>
    </location>
</feature>
<dbReference type="GO" id="GO:0005634">
    <property type="term" value="C:nucleus"/>
    <property type="evidence" value="ECO:0007669"/>
    <property type="project" value="UniProtKB-SubCell"/>
</dbReference>
<dbReference type="Pfam" id="PF18044">
    <property type="entry name" value="zf-CCCH_4"/>
    <property type="match status" value="1"/>
</dbReference>
<protein>
    <submittedName>
        <fullName evidence="9">Serine/threonine-protein phosphatase 1 regulatory subunit 10</fullName>
    </submittedName>
</protein>
<evidence type="ECO:0000313" key="10">
    <source>
        <dbReference type="Proteomes" id="UP000822476"/>
    </source>
</evidence>
<dbReference type="InterPro" id="IPR017923">
    <property type="entry name" value="TFIIS_N"/>
</dbReference>
<dbReference type="GO" id="GO:0072357">
    <property type="term" value="C:PTW/PP1 phosphatase complex"/>
    <property type="evidence" value="ECO:0007669"/>
    <property type="project" value="TreeGrafter"/>
</dbReference>
<dbReference type="GO" id="GO:0000785">
    <property type="term" value="C:chromatin"/>
    <property type="evidence" value="ECO:0007669"/>
    <property type="project" value="TreeGrafter"/>
</dbReference>
<dbReference type="Proteomes" id="UP000822476">
    <property type="component" value="Unassembled WGS sequence"/>
</dbReference>
<dbReference type="PANTHER" id="PTHR46557:SF1">
    <property type="entry name" value="SERINE_THREONINE-PROTEIN PHOSPHATASE 1 REGULATORY SUBUNIT 10"/>
    <property type="match status" value="1"/>
</dbReference>
<dbReference type="SMART" id="SM00356">
    <property type="entry name" value="ZnF_C3H1"/>
    <property type="match status" value="1"/>
</dbReference>
<dbReference type="PROSITE" id="PS50103">
    <property type="entry name" value="ZF_C3H1"/>
    <property type="match status" value="1"/>
</dbReference>
<evidence type="ECO:0000256" key="6">
    <source>
        <dbReference type="SAM" id="MobiDB-lite"/>
    </source>
</evidence>
<organism evidence="9 10">
    <name type="scientific">Paragonimus skrjabini miyazakii</name>
    <dbReference type="NCBI Taxonomy" id="59628"/>
    <lineage>
        <taxon>Eukaryota</taxon>
        <taxon>Metazoa</taxon>
        <taxon>Spiralia</taxon>
        <taxon>Lophotrochozoa</taxon>
        <taxon>Platyhelminthes</taxon>
        <taxon>Trematoda</taxon>
        <taxon>Digenea</taxon>
        <taxon>Plagiorchiida</taxon>
        <taxon>Troglotremata</taxon>
        <taxon>Troglotrematidae</taxon>
        <taxon>Paragonimus</taxon>
    </lineage>
</organism>
<feature type="domain" description="TFIIS N-terminal" evidence="8">
    <location>
        <begin position="113"/>
        <end position="200"/>
    </location>
</feature>
<feature type="compositionally biased region" description="Basic and acidic residues" evidence="6">
    <location>
        <begin position="208"/>
        <end position="231"/>
    </location>
</feature>
<feature type="region of interest" description="Disordered" evidence="6">
    <location>
        <begin position="577"/>
        <end position="605"/>
    </location>
</feature>
<proteinExistence type="predicted"/>
<dbReference type="PROSITE" id="PS51319">
    <property type="entry name" value="TFIIS_N"/>
    <property type="match status" value="1"/>
</dbReference>
<dbReference type="InterPro" id="IPR041367">
    <property type="entry name" value="Znf-CCCH_4"/>
</dbReference>
<dbReference type="SUPFAM" id="SSF47676">
    <property type="entry name" value="Conserved domain common to transcription factors TFIIS, elongin A, CRSP70"/>
    <property type="match status" value="1"/>
</dbReference>
<dbReference type="AlphaFoldDB" id="A0A8S9YHD1"/>
<name>A0A8S9YHD1_9TREM</name>
<dbReference type="InterPro" id="IPR036855">
    <property type="entry name" value="Znf_CCCH_sf"/>
</dbReference>
<evidence type="ECO:0000256" key="1">
    <source>
        <dbReference type="ARBA" id="ARBA00022723"/>
    </source>
</evidence>
<comment type="caution">
    <text evidence="9">The sequence shown here is derived from an EMBL/GenBank/DDBJ whole genome shotgun (WGS) entry which is preliminary data.</text>
</comment>
<reference evidence="9" key="1">
    <citation type="submission" date="2019-07" db="EMBL/GenBank/DDBJ databases">
        <title>Annotation for the trematode Paragonimus miyazaki's.</title>
        <authorList>
            <person name="Choi Y.-J."/>
        </authorList>
    </citation>
    <scope>NUCLEOTIDE SEQUENCE</scope>
    <source>
        <strain evidence="9">Japan</strain>
    </source>
</reference>
<comment type="subcellular location">
    <subcellularLocation>
        <location evidence="4">Nucleus</location>
    </subcellularLocation>
</comment>
<dbReference type="PANTHER" id="PTHR46557">
    <property type="entry name" value="SERINE/THREONINE-PROTEIN PHOSPHATASE 1 REGULATORY SUBUNIT 10-RELATED"/>
    <property type="match status" value="1"/>
</dbReference>
<keyword evidence="3 5" id="KW-0862">Zinc</keyword>
<feature type="compositionally biased region" description="Polar residues" evidence="6">
    <location>
        <begin position="333"/>
        <end position="354"/>
    </location>
</feature>
<evidence type="ECO:0000313" key="9">
    <source>
        <dbReference type="EMBL" id="KAF7232044.1"/>
    </source>
</evidence>
<dbReference type="EMBL" id="JTDE01022119">
    <property type="protein sequence ID" value="KAF7232044.1"/>
    <property type="molecule type" value="Genomic_DNA"/>
</dbReference>
<dbReference type="SUPFAM" id="SSF90229">
    <property type="entry name" value="CCCH zinc finger"/>
    <property type="match status" value="1"/>
</dbReference>
<feature type="compositionally biased region" description="Low complexity" evidence="6">
    <location>
        <begin position="362"/>
        <end position="371"/>
    </location>
</feature>
<keyword evidence="10" id="KW-1185">Reference proteome</keyword>
<feature type="region of interest" description="Disordered" evidence="6">
    <location>
        <begin position="762"/>
        <end position="784"/>
    </location>
</feature>
<evidence type="ECO:0000259" key="8">
    <source>
        <dbReference type="PROSITE" id="PS51319"/>
    </source>
</evidence>
<dbReference type="GO" id="GO:0008157">
    <property type="term" value="F:protein phosphatase 1 binding"/>
    <property type="evidence" value="ECO:0007669"/>
    <property type="project" value="TreeGrafter"/>
</dbReference>
<dbReference type="GO" id="GO:0008270">
    <property type="term" value="F:zinc ion binding"/>
    <property type="evidence" value="ECO:0007669"/>
    <property type="project" value="UniProtKB-KW"/>
</dbReference>
<evidence type="ECO:0000256" key="5">
    <source>
        <dbReference type="PROSITE-ProRule" id="PRU00723"/>
    </source>
</evidence>
<feature type="compositionally biased region" description="Polar residues" evidence="6">
    <location>
        <begin position="594"/>
        <end position="605"/>
    </location>
</feature>
<gene>
    <name evidence="9" type="ORF">EG68_07113</name>
</gene>
<dbReference type="OrthoDB" id="2138378at2759"/>
<keyword evidence="4" id="KW-0539">Nucleus</keyword>
<dbReference type="InterPro" id="IPR000571">
    <property type="entry name" value="Znf_CCCH"/>
</dbReference>